<protein>
    <submittedName>
        <fullName evidence="2">Uncharacterized protein</fullName>
    </submittedName>
</protein>
<sequence>MSARTPRPRVRLANKSEKGAGEEVNIVMFSALAAFLVLVVFLRGLYLTVSSYLWRDAGEDRRRPSVRYRKDSRLCPDIVRACTTLTHKYRPPLLWGTSGHILLGCSSANENKNEKYLRTHCTALNNRESVPVRASG</sequence>
<organism evidence="2 3">
    <name type="scientific">Geodia barretti</name>
    <name type="common">Barrett's horny sponge</name>
    <dbReference type="NCBI Taxonomy" id="519541"/>
    <lineage>
        <taxon>Eukaryota</taxon>
        <taxon>Metazoa</taxon>
        <taxon>Porifera</taxon>
        <taxon>Demospongiae</taxon>
        <taxon>Heteroscleromorpha</taxon>
        <taxon>Tetractinellida</taxon>
        <taxon>Astrophorina</taxon>
        <taxon>Geodiidae</taxon>
        <taxon>Geodia</taxon>
    </lineage>
</organism>
<feature type="transmembrane region" description="Helical" evidence="1">
    <location>
        <begin position="26"/>
        <end position="54"/>
    </location>
</feature>
<dbReference type="EMBL" id="CASHTH010003430">
    <property type="protein sequence ID" value="CAI8044864.1"/>
    <property type="molecule type" value="Genomic_DNA"/>
</dbReference>
<gene>
    <name evidence="2" type="ORF">GBAR_LOCUS24853</name>
</gene>
<dbReference type="Proteomes" id="UP001174909">
    <property type="component" value="Unassembled WGS sequence"/>
</dbReference>
<name>A0AA35TBE6_GEOBA</name>
<accession>A0AA35TBE6</accession>
<evidence type="ECO:0000256" key="1">
    <source>
        <dbReference type="SAM" id="Phobius"/>
    </source>
</evidence>
<evidence type="ECO:0000313" key="2">
    <source>
        <dbReference type="EMBL" id="CAI8044864.1"/>
    </source>
</evidence>
<dbReference type="AlphaFoldDB" id="A0AA35TBE6"/>
<keyword evidence="1" id="KW-1133">Transmembrane helix</keyword>
<evidence type="ECO:0000313" key="3">
    <source>
        <dbReference type="Proteomes" id="UP001174909"/>
    </source>
</evidence>
<keyword evidence="1" id="KW-0812">Transmembrane</keyword>
<reference evidence="2" key="1">
    <citation type="submission" date="2023-03" db="EMBL/GenBank/DDBJ databases">
        <authorList>
            <person name="Steffen K."/>
            <person name="Cardenas P."/>
        </authorList>
    </citation>
    <scope>NUCLEOTIDE SEQUENCE</scope>
</reference>
<proteinExistence type="predicted"/>
<keyword evidence="1" id="KW-0472">Membrane</keyword>
<keyword evidence="3" id="KW-1185">Reference proteome</keyword>
<comment type="caution">
    <text evidence="2">The sequence shown here is derived from an EMBL/GenBank/DDBJ whole genome shotgun (WGS) entry which is preliminary data.</text>
</comment>